<dbReference type="SUPFAM" id="SSF54637">
    <property type="entry name" value="Thioesterase/thiol ester dehydrase-isomerase"/>
    <property type="match status" value="1"/>
</dbReference>
<sequence>MAGFEDWIGRGSRRVDTLSPRLIAQYRATLPDLATGEVPLGMFWTLSPDAYPPADLGRDGHPRLGLELPPLPLKRRMWAGGEIAFHGSFHAGDEVTRDSRIERIAEKTGSTGPLIFVSVRHDYGVGGAVLVSERQDLVYREDPAPDAPAVAYPDAPDLGAPLAAMPLLADPVRLFRFSALTFNGHRIHYDADYARDVEGYAGLVVHGPLQAVAMMVLAARVLERVPAVFSYRGLSPLTLGQEAVVEAHRDGDALGLRVRRRGGPVTMAGRAV</sequence>
<dbReference type="RefSeq" id="WP_185798072.1">
    <property type="nucleotide sequence ID" value="NZ_JACLQD010000003.1"/>
</dbReference>
<dbReference type="GO" id="GO:0019171">
    <property type="term" value="F:(3R)-hydroxyacyl-[acyl-carrier-protein] dehydratase activity"/>
    <property type="evidence" value="ECO:0007669"/>
    <property type="project" value="TreeGrafter"/>
</dbReference>
<dbReference type="AlphaFoldDB" id="A0A842IBK3"/>
<dbReference type="InterPro" id="IPR052741">
    <property type="entry name" value="Mitochondrial_HTD2"/>
</dbReference>
<dbReference type="PANTHER" id="PTHR28152:SF1">
    <property type="entry name" value="HYDROXYACYL-THIOESTER DEHYDRATASE TYPE 2, MITOCHONDRIAL"/>
    <property type="match status" value="1"/>
</dbReference>
<accession>A0A842IBK3</accession>
<dbReference type="Gene3D" id="3.10.129.10">
    <property type="entry name" value="Hotdog Thioesterase"/>
    <property type="match status" value="2"/>
</dbReference>
<protein>
    <submittedName>
        <fullName evidence="2">MaoC family dehydratase N-terminal domain-containing protein</fullName>
    </submittedName>
</protein>
<dbReference type="PANTHER" id="PTHR28152">
    <property type="entry name" value="HYDROXYACYL-THIOESTER DEHYDRATASE TYPE 2, MITOCHONDRIAL"/>
    <property type="match status" value="1"/>
</dbReference>
<name>A0A842IBK3_9RHOB</name>
<proteinExistence type="predicted"/>
<evidence type="ECO:0000259" key="1">
    <source>
        <dbReference type="Pfam" id="PF13452"/>
    </source>
</evidence>
<evidence type="ECO:0000313" key="3">
    <source>
        <dbReference type="Proteomes" id="UP000555411"/>
    </source>
</evidence>
<evidence type="ECO:0000313" key="2">
    <source>
        <dbReference type="EMBL" id="MBC2836474.1"/>
    </source>
</evidence>
<dbReference type="InterPro" id="IPR039569">
    <property type="entry name" value="FAS1-like_DH_region"/>
</dbReference>
<dbReference type="InterPro" id="IPR029069">
    <property type="entry name" value="HotDog_dom_sf"/>
</dbReference>
<feature type="domain" description="FAS1-like dehydratase" evidence="1">
    <location>
        <begin position="67"/>
        <end position="123"/>
    </location>
</feature>
<dbReference type="Proteomes" id="UP000555411">
    <property type="component" value="Unassembled WGS sequence"/>
</dbReference>
<reference evidence="2 3" key="1">
    <citation type="journal article" date="2017" name="Int. J. Syst. Evol. Microbiol.">
        <title>Gemmobacter straminiformis sp. nov., isolated from an artificial fountain.</title>
        <authorList>
            <person name="Kang J.Y."/>
            <person name="Kim M.J."/>
            <person name="Chun J."/>
            <person name="Son K.P."/>
            <person name="Jahng K.Y."/>
        </authorList>
    </citation>
    <scope>NUCLEOTIDE SEQUENCE [LARGE SCALE GENOMIC DNA]</scope>
    <source>
        <strain evidence="2 3">CAM-8</strain>
    </source>
</reference>
<keyword evidence="3" id="KW-1185">Reference proteome</keyword>
<comment type="caution">
    <text evidence="2">The sequence shown here is derived from an EMBL/GenBank/DDBJ whole genome shotgun (WGS) entry which is preliminary data.</text>
</comment>
<gene>
    <name evidence="2" type="ORF">H7F16_13220</name>
</gene>
<dbReference type="Pfam" id="PF13452">
    <property type="entry name" value="FAS1_DH_region"/>
    <property type="match status" value="1"/>
</dbReference>
<dbReference type="EMBL" id="JACLQD010000003">
    <property type="protein sequence ID" value="MBC2836474.1"/>
    <property type="molecule type" value="Genomic_DNA"/>
</dbReference>
<organism evidence="2 3">
    <name type="scientific">Paragemmobacter straminiformis</name>
    <dbReference type="NCBI Taxonomy" id="2045119"/>
    <lineage>
        <taxon>Bacteria</taxon>
        <taxon>Pseudomonadati</taxon>
        <taxon>Pseudomonadota</taxon>
        <taxon>Alphaproteobacteria</taxon>
        <taxon>Rhodobacterales</taxon>
        <taxon>Paracoccaceae</taxon>
        <taxon>Paragemmobacter</taxon>
    </lineage>
</organism>